<feature type="transmembrane region" description="Helical" evidence="2">
    <location>
        <begin position="213"/>
        <end position="235"/>
    </location>
</feature>
<name>A0A4P9Y8Y1_9FUNG</name>
<feature type="signal peptide" evidence="3">
    <location>
        <begin position="1"/>
        <end position="24"/>
    </location>
</feature>
<feature type="chain" id="PRO_5020386196" description="DOMON domain-containing protein" evidence="3">
    <location>
        <begin position="25"/>
        <end position="633"/>
    </location>
</feature>
<evidence type="ECO:0000256" key="2">
    <source>
        <dbReference type="SAM" id="Phobius"/>
    </source>
</evidence>
<reference evidence="5" key="1">
    <citation type="journal article" date="2018" name="Nat. Microbiol.">
        <title>Leveraging single-cell genomics to expand the fungal tree of life.</title>
        <authorList>
            <person name="Ahrendt S.R."/>
            <person name="Quandt C.A."/>
            <person name="Ciobanu D."/>
            <person name="Clum A."/>
            <person name="Salamov A."/>
            <person name="Andreopoulos B."/>
            <person name="Cheng J.F."/>
            <person name="Woyke T."/>
            <person name="Pelin A."/>
            <person name="Henrissat B."/>
            <person name="Reynolds N.K."/>
            <person name="Benny G.L."/>
            <person name="Smith M.E."/>
            <person name="James T.Y."/>
            <person name="Grigoriev I.V."/>
        </authorList>
    </citation>
    <scope>NUCLEOTIDE SEQUENCE [LARGE SCALE GENOMIC DNA]</scope>
</reference>
<keyword evidence="2" id="KW-0812">Transmembrane</keyword>
<feature type="region of interest" description="Disordered" evidence="1">
    <location>
        <begin position="248"/>
        <end position="278"/>
    </location>
</feature>
<keyword evidence="2" id="KW-0472">Membrane</keyword>
<evidence type="ECO:0000256" key="1">
    <source>
        <dbReference type="SAM" id="MobiDB-lite"/>
    </source>
</evidence>
<keyword evidence="2" id="KW-1133">Transmembrane helix</keyword>
<evidence type="ECO:0008006" key="6">
    <source>
        <dbReference type="Google" id="ProtNLM"/>
    </source>
</evidence>
<dbReference type="EMBL" id="KZ987728">
    <property type="protein sequence ID" value="RKP15505.1"/>
    <property type="molecule type" value="Genomic_DNA"/>
</dbReference>
<dbReference type="Proteomes" id="UP000267251">
    <property type="component" value="Unassembled WGS sequence"/>
</dbReference>
<dbReference type="AlphaFoldDB" id="A0A4P9Y8Y1"/>
<feature type="region of interest" description="Disordered" evidence="1">
    <location>
        <begin position="178"/>
        <end position="206"/>
    </location>
</feature>
<evidence type="ECO:0000313" key="5">
    <source>
        <dbReference type="Proteomes" id="UP000267251"/>
    </source>
</evidence>
<accession>A0A4P9Y8Y1</accession>
<feature type="compositionally biased region" description="Polar residues" evidence="1">
    <location>
        <begin position="178"/>
        <end position="191"/>
    </location>
</feature>
<feature type="region of interest" description="Disordered" evidence="1">
    <location>
        <begin position="611"/>
        <end position="633"/>
    </location>
</feature>
<sequence length="633" mass="67716">MVALLTPGLLTLISALTTLQTATAAVISEANPNGVGLVYQVAWLNATHFGASITYSELAHRGPWSIGFTFSSPDLRIVDYTGPGTIKLTNFGAGAHHLVVDHDDHINSTTFFNAQLPQGDSSPMAAFPKAWGMFLKDDVLPSDQANATIPAVDLSILSLNSGQTPTAPFGSFIRTRSASVGGSGTPVTNNAAPIAPSEEADDKKEGGLSGGPLVAVLTVGAVLAVGLAVAGFATVRRHRDRKAMDDAVIAPGAGGPQEKDDGHQPIDSSRSLSAPRKVAEGIVSPTVYRASDDENSRQVVPSTPSLVVDLAEPMTQEAFLEQYETHATQQPTYAVGYSAGEYEEQDLQAQQHYSGDHPDAAYQQHPYQEEYDLGMEMAHTVPSVDHHGQAEYMDNGEGVMVHDVQHEAMDMDMDRAYGSHSPSPMEYGVADSSSPSQIAAASGGQSGDYFLAEEVTPEEMASAEPLDHRYVDEAVYHQPQGHQDMYDAGIQGEEAEYIYDDDVAAAADHDHVQYEVEHDGQMVMMRDEVGRQAYAQDGEMDEEVQSSVPYNSVHIPSGNCGDEDDEVAQVQMAAQNRAINEPTSEELYLQAQDYVAFEAVEFDQMGSSQVDSTAAPANADASATDSNSGHQFI</sequence>
<dbReference type="OrthoDB" id="10372065at2759"/>
<gene>
    <name evidence="4" type="ORF">BJ684DRAFT_14261</name>
</gene>
<organism evidence="4 5">
    <name type="scientific">Piptocephalis cylindrospora</name>
    <dbReference type="NCBI Taxonomy" id="1907219"/>
    <lineage>
        <taxon>Eukaryota</taxon>
        <taxon>Fungi</taxon>
        <taxon>Fungi incertae sedis</taxon>
        <taxon>Zoopagomycota</taxon>
        <taxon>Zoopagomycotina</taxon>
        <taxon>Zoopagomycetes</taxon>
        <taxon>Zoopagales</taxon>
        <taxon>Piptocephalidaceae</taxon>
        <taxon>Piptocephalis</taxon>
    </lineage>
</organism>
<feature type="region of interest" description="Disordered" evidence="1">
    <location>
        <begin position="420"/>
        <end position="444"/>
    </location>
</feature>
<protein>
    <recommendedName>
        <fullName evidence="6">DOMON domain-containing protein</fullName>
    </recommendedName>
</protein>
<proteinExistence type="predicted"/>
<evidence type="ECO:0000313" key="4">
    <source>
        <dbReference type="EMBL" id="RKP15505.1"/>
    </source>
</evidence>
<keyword evidence="3" id="KW-0732">Signal</keyword>
<evidence type="ECO:0000256" key="3">
    <source>
        <dbReference type="SAM" id="SignalP"/>
    </source>
</evidence>
<keyword evidence="5" id="KW-1185">Reference proteome</keyword>